<comment type="caution">
    <text evidence="6">The sequence shown here is derived from an EMBL/GenBank/DDBJ whole genome shotgun (WGS) entry which is preliminary data.</text>
</comment>
<dbReference type="GO" id="GO:0016423">
    <property type="term" value="F:tRNA (guanine) methyltransferase activity"/>
    <property type="evidence" value="ECO:0007669"/>
    <property type="project" value="TreeGrafter"/>
</dbReference>
<dbReference type="SUPFAM" id="SSF143437">
    <property type="entry name" value="THUMP domain-like"/>
    <property type="match status" value="1"/>
</dbReference>
<dbReference type="STRING" id="2309.CF15_02635"/>
<evidence type="ECO:0000256" key="4">
    <source>
        <dbReference type="PROSITE-ProRule" id="PRU00529"/>
    </source>
</evidence>
<sequence length="348" mass="38423">MAPRTLILTTNPGIEDIVAEEATARLGARILETRTGHGRVIVSLDEDQLYLVSYMKSIHRARLLLSRSSICGGHSCLEKVREAVLESGVEKYITPYTSFAVRAERVGKHSFSSLDVARVAGDAVIEAVSRAHGARPPVDLDYPAVVVAVDVIHDELFVSIELGGELSWHRRGYRIYDHPAALKPTLAYAMIILSGIRDGETLMDPMCGGGTVAVEAATLLESSRIICMDRSRRHIGGARLNARAAMVENRIRFIVGDAARLSSYVDSVDVIVSNPPYGIRMGSPREVRRVYHSFLREAVKVVQKSIVLITTEHKTVRQVLEREGWSIAHERRVAHGNLYPYIIVARPG</sequence>
<dbReference type="Gene3D" id="3.30.2130.30">
    <property type="match status" value="1"/>
</dbReference>
<dbReference type="InterPro" id="IPR002052">
    <property type="entry name" value="DNA_methylase_N6_adenine_CS"/>
</dbReference>
<dbReference type="InterPro" id="IPR000241">
    <property type="entry name" value="RlmKL-like_Mtase"/>
</dbReference>
<dbReference type="Pfam" id="PF02926">
    <property type="entry name" value="THUMP"/>
    <property type="match status" value="1"/>
</dbReference>
<protein>
    <submittedName>
        <fullName evidence="6">rRNA (Guanine-N2)-methyltransferase</fullName>
    </submittedName>
</protein>
<dbReference type="GO" id="GO:0003723">
    <property type="term" value="F:RNA binding"/>
    <property type="evidence" value="ECO:0007669"/>
    <property type="project" value="UniProtKB-UniRule"/>
</dbReference>
<dbReference type="CDD" id="cd02440">
    <property type="entry name" value="AdoMet_MTases"/>
    <property type="match status" value="1"/>
</dbReference>
<dbReference type="PROSITE" id="PS51165">
    <property type="entry name" value="THUMP"/>
    <property type="match status" value="1"/>
</dbReference>
<dbReference type="Gene3D" id="3.40.50.150">
    <property type="entry name" value="Vaccinia Virus protein VP39"/>
    <property type="match status" value="1"/>
</dbReference>
<dbReference type="Pfam" id="PF01170">
    <property type="entry name" value="UPF0020"/>
    <property type="match status" value="1"/>
</dbReference>
<accession>A0A0V8RUP0</accession>
<keyword evidence="4" id="KW-0694">RNA-binding</keyword>
<evidence type="ECO:0000259" key="5">
    <source>
        <dbReference type="PROSITE" id="PS51165"/>
    </source>
</evidence>
<dbReference type="SMART" id="SM00981">
    <property type="entry name" value="THUMP"/>
    <property type="match status" value="1"/>
</dbReference>
<dbReference type="PROSITE" id="PS00092">
    <property type="entry name" value="N6_MTASE"/>
    <property type="match status" value="1"/>
</dbReference>
<comment type="subcellular location">
    <subcellularLocation>
        <location evidence="1">Cytoplasm</location>
    </subcellularLocation>
</comment>
<dbReference type="RefSeq" id="WP_058370408.1">
    <property type="nucleotide sequence ID" value="NZ_LNTB01000001.1"/>
</dbReference>
<dbReference type="Proteomes" id="UP000053352">
    <property type="component" value="Unassembled WGS sequence"/>
</dbReference>
<dbReference type="EMBL" id="LNTB01000001">
    <property type="protein sequence ID" value="KSW11731.1"/>
    <property type="molecule type" value="Genomic_DNA"/>
</dbReference>
<evidence type="ECO:0000313" key="6">
    <source>
        <dbReference type="EMBL" id="KSW11731.1"/>
    </source>
</evidence>
<evidence type="ECO:0000256" key="1">
    <source>
        <dbReference type="ARBA" id="ARBA00004496"/>
    </source>
</evidence>
<dbReference type="OrthoDB" id="7080at2157"/>
<dbReference type="GO" id="GO:0005737">
    <property type="term" value="C:cytoplasm"/>
    <property type="evidence" value="ECO:0007669"/>
    <property type="project" value="UniProtKB-SubCell"/>
</dbReference>
<feature type="domain" description="THUMP" evidence="5">
    <location>
        <begin position="46"/>
        <end position="162"/>
    </location>
</feature>
<dbReference type="InterPro" id="IPR029063">
    <property type="entry name" value="SAM-dependent_MTases_sf"/>
</dbReference>
<dbReference type="AlphaFoldDB" id="A0A0V8RUP0"/>
<dbReference type="SUPFAM" id="SSF53335">
    <property type="entry name" value="S-adenosyl-L-methionine-dependent methyltransferases"/>
    <property type="match status" value="1"/>
</dbReference>
<gene>
    <name evidence="6" type="ORF">CF15_02635</name>
</gene>
<evidence type="ECO:0000313" key="7">
    <source>
        <dbReference type="Proteomes" id="UP000053352"/>
    </source>
</evidence>
<dbReference type="CDD" id="cd11715">
    <property type="entry name" value="THUMP_AdoMetMT"/>
    <property type="match status" value="1"/>
</dbReference>
<evidence type="ECO:0000256" key="3">
    <source>
        <dbReference type="ARBA" id="ARBA00022694"/>
    </source>
</evidence>
<organism evidence="6 7">
    <name type="scientific">Pyrodictium occultum</name>
    <dbReference type="NCBI Taxonomy" id="2309"/>
    <lineage>
        <taxon>Archaea</taxon>
        <taxon>Thermoproteota</taxon>
        <taxon>Thermoprotei</taxon>
        <taxon>Desulfurococcales</taxon>
        <taxon>Pyrodictiaceae</taxon>
        <taxon>Pyrodictium</taxon>
    </lineage>
</organism>
<name>A0A0V8RUP0_PYROC</name>
<dbReference type="PANTHER" id="PTHR14911">
    <property type="entry name" value="THUMP DOMAIN-CONTAINING"/>
    <property type="match status" value="1"/>
</dbReference>
<dbReference type="GO" id="GO:0030488">
    <property type="term" value="P:tRNA methylation"/>
    <property type="evidence" value="ECO:0007669"/>
    <property type="project" value="TreeGrafter"/>
</dbReference>
<keyword evidence="7" id="KW-1185">Reference proteome</keyword>
<keyword evidence="6" id="KW-0808">Transferase</keyword>
<dbReference type="PANTHER" id="PTHR14911:SF13">
    <property type="entry name" value="TRNA (GUANINE(6)-N2)-METHYLTRANSFERASE THUMP3"/>
    <property type="match status" value="1"/>
</dbReference>
<keyword evidence="3" id="KW-0819">tRNA processing</keyword>
<evidence type="ECO:0000256" key="2">
    <source>
        <dbReference type="ARBA" id="ARBA00022603"/>
    </source>
</evidence>
<dbReference type="InterPro" id="IPR004114">
    <property type="entry name" value="THUMP_dom"/>
</dbReference>
<keyword evidence="2 6" id="KW-0489">Methyltransferase</keyword>
<reference evidence="6 7" key="1">
    <citation type="submission" date="2015-11" db="EMBL/GenBank/DDBJ databases">
        <title>Genome sequence of Pyrodictium occultum PL-19, a marine hyperthermophilic archaeon isolated from Volcano, Italy.</title>
        <authorList>
            <person name="Utturkar S."/>
            <person name="Huber H."/>
            <person name="Leptihn S."/>
            <person name="Brown S."/>
            <person name="Stetter K.O."/>
            <person name="Podar M."/>
        </authorList>
    </citation>
    <scope>NUCLEOTIDE SEQUENCE [LARGE SCALE GENOMIC DNA]</scope>
    <source>
        <strain evidence="6 7">PL-19</strain>
    </source>
</reference>
<proteinExistence type="predicted"/>